<dbReference type="SUPFAM" id="SSF57850">
    <property type="entry name" value="RING/U-box"/>
    <property type="match status" value="1"/>
</dbReference>
<comment type="catalytic activity">
    <reaction evidence="1">
        <text>S-ubiquitinyl-[E2 ubiquitin-conjugating enzyme]-L-cysteine + [acceptor protein]-L-lysine = [E2 ubiquitin-conjugating enzyme]-L-cysteine + N(6)-ubiquitinyl-[acceptor protein]-L-lysine.</text>
        <dbReference type="EC" id="2.3.2.27"/>
    </reaction>
</comment>
<evidence type="ECO:0000256" key="2">
    <source>
        <dbReference type="ARBA" id="ARBA00012483"/>
    </source>
</evidence>
<dbReference type="EMBL" id="JAKUCV010004398">
    <property type="protein sequence ID" value="KAJ4835495.1"/>
    <property type="molecule type" value="Genomic_DNA"/>
</dbReference>
<dbReference type="PROSITE" id="PS50089">
    <property type="entry name" value="ZF_RING_2"/>
    <property type="match status" value="1"/>
</dbReference>
<keyword evidence="5" id="KW-0862">Zinc</keyword>
<keyword evidence="3" id="KW-0479">Metal-binding</keyword>
<evidence type="ECO:0000256" key="1">
    <source>
        <dbReference type="ARBA" id="ARBA00000900"/>
    </source>
</evidence>
<gene>
    <name evidence="9" type="ORF">Tsubulata_015487</name>
</gene>
<dbReference type="InterPro" id="IPR013083">
    <property type="entry name" value="Znf_RING/FYVE/PHD"/>
</dbReference>
<dbReference type="AlphaFoldDB" id="A0A9Q0FPY0"/>
<reference evidence="9" key="2">
    <citation type="journal article" date="2023" name="Plants (Basel)">
        <title>Annotation of the Turnera subulata (Passifloraceae) Draft Genome Reveals the S-Locus Evolved after the Divergence of Turneroideae from Passifloroideae in a Stepwise Manner.</title>
        <authorList>
            <person name="Henning P.M."/>
            <person name="Roalson E.H."/>
            <person name="Mir W."/>
            <person name="McCubbin A.G."/>
            <person name="Shore J.S."/>
        </authorList>
    </citation>
    <scope>NUCLEOTIDE SEQUENCE</scope>
    <source>
        <strain evidence="9">F60SS</strain>
    </source>
</reference>
<evidence type="ECO:0000313" key="10">
    <source>
        <dbReference type="Proteomes" id="UP001141552"/>
    </source>
</evidence>
<dbReference type="Gene3D" id="3.30.40.10">
    <property type="entry name" value="Zinc/RING finger domain, C3HC4 (zinc finger)"/>
    <property type="match status" value="1"/>
</dbReference>
<evidence type="ECO:0000256" key="3">
    <source>
        <dbReference type="ARBA" id="ARBA00022723"/>
    </source>
</evidence>
<dbReference type="Proteomes" id="UP001141552">
    <property type="component" value="Unassembled WGS sequence"/>
</dbReference>
<evidence type="ECO:0000256" key="6">
    <source>
        <dbReference type="PROSITE-ProRule" id="PRU00175"/>
    </source>
</evidence>
<feature type="domain" description="RING-type" evidence="8">
    <location>
        <begin position="260"/>
        <end position="301"/>
    </location>
</feature>
<evidence type="ECO:0000259" key="8">
    <source>
        <dbReference type="PROSITE" id="PS50089"/>
    </source>
</evidence>
<organism evidence="9 10">
    <name type="scientific">Turnera subulata</name>
    <dbReference type="NCBI Taxonomy" id="218843"/>
    <lineage>
        <taxon>Eukaryota</taxon>
        <taxon>Viridiplantae</taxon>
        <taxon>Streptophyta</taxon>
        <taxon>Embryophyta</taxon>
        <taxon>Tracheophyta</taxon>
        <taxon>Spermatophyta</taxon>
        <taxon>Magnoliopsida</taxon>
        <taxon>eudicotyledons</taxon>
        <taxon>Gunneridae</taxon>
        <taxon>Pentapetalae</taxon>
        <taxon>rosids</taxon>
        <taxon>fabids</taxon>
        <taxon>Malpighiales</taxon>
        <taxon>Passifloraceae</taxon>
        <taxon>Turnera</taxon>
    </lineage>
</organism>
<dbReference type="Pfam" id="PF13639">
    <property type="entry name" value="zf-RING_2"/>
    <property type="match status" value="1"/>
</dbReference>
<feature type="compositionally biased region" description="Polar residues" evidence="7">
    <location>
        <begin position="1"/>
        <end position="12"/>
    </location>
</feature>
<proteinExistence type="predicted"/>
<feature type="compositionally biased region" description="Acidic residues" evidence="7">
    <location>
        <begin position="69"/>
        <end position="80"/>
    </location>
</feature>
<evidence type="ECO:0000256" key="5">
    <source>
        <dbReference type="ARBA" id="ARBA00022833"/>
    </source>
</evidence>
<dbReference type="GO" id="GO:0016567">
    <property type="term" value="P:protein ubiquitination"/>
    <property type="evidence" value="ECO:0007669"/>
    <property type="project" value="TreeGrafter"/>
</dbReference>
<dbReference type="InterPro" id="IPR001841">
    <property type="entry name" value="Znf_RING"/>
</dbReference>
<dbReference type="GO" id="GO:0005737">
    <property type="term" value="C:cytoplasm"/>
    <property type="evidence" value="ECO:0007669"/>
    <property type="project" value="TreeGrafter"/>
</dbReference>
<reference evidence="9" key="1">
    <citation type="submission" date="2022-02" db="EMBL/GenBank/DDBJ databases">
        <authorList>
            <person name="Henning P.M."/>
            <person name="McCubbin A.G."/>
            <person name="Shore J.S."/>
        </authorList>
    </citation>
    <scope>NUCLEOTIDE SEQUENCE</scope>
    <source>
        <strain evidence="9">F60SS</strain>
        <tissue evidence="9">Leaves</tissue>
    </source>
</reference>
<dbReference type="EC" id="2.3.2.27" evidence="2"/>
<dbReference type="PANTHER" id="PTHR15710:SF217">
    <property type="entry name" value="E3 UBIQUITIN-PROTEIN LIGASE RDUF2"/>
    <property type="match status" value="1"/>
</dbReference>
<evidence type="ECO:0000313" key="9">
    <source>
        <dbReference type="EMBL" id="KAJ4835495.1"/>
    </source>
</evidence>
<dbReference type="GO" id="GO:0061630">
    <property type="term" value="F:ubiquitin protein ligase activity"/>
    <property type="evidence" value="ECO:0007669"/>
    <property type="project" value="UniProtKB-EC"/>
</dbReference>
<name>A0A9Q0FPY0_9ROSI</name>
<keyword evidence="10" id="KW-1185">Reference proteome</keyword>
<feature type="region of interest" description="Disordered" evidence="7">
    <location>
        <begin position="1"/>
        <end position="36"/>
    </location>
</feature>
<feature type="region of interest" description="Disordered" evidence="7">
    <location>
        <begin position="61"/>
        <end position="80"/>
    </location>
</feature>
<sequence>MCGVPDQNSGSGWDSVPSWNNSTLTSSSSSLPGGQPNNNTAAQSFCWSCYFDTDTLIPGADDLLADPMSSDDDHDDDDEDIEEDHDFLRYENNINDSTNDEAVQAPTADDARAMMSPLLPLAATDDDDEEEEEGVEGVALFELLYRRYREADDSSNDYSPGSASHGAVHGNDGVVEARTEGYDNGGDGDDDDALTLPVLLPLFFIAVGVEAAQLEGEGVADMNLDFVGVDDVGLQRTLPASKESVERLDKVKVEVPGSVCTVCMEDLQVGSEAKRMPCMHAYHGGCIDQWLMINNTCPTCRYQMPVDPH</sequence>
<comment type="caution">
    <text evidence="9">The sequence shown here is derived from an EMBL/GenBank/DDBJ whole genome shotgun (WGS) entry which is preliminary data.</text>
</comment>
<evidence type="ECO:0000256" key="4">
    <source>
        <dbReference type="ARBA" id="ARBA00022771"/>
    </source>
</evidence>
<dbReference type="OrthoDB" id="851237at2759"/>
<protein>
    <recommendedName>
        <fullName evidence="2">RING-type E3 ubiquitin transferase</fullName>
        <ecNumber evidence="2">2.3.2.27</ecNumber>
    </recommendedName>
</protein>
<dbReference type="SMART" id="SM00184">
    <property type="entry name" value="RING"/>
    <property type="match status" value="1"/>
</dbReference>
<keyword evidence="4 6" id="KW-0863">Zinc-finger</keyword>
<dbReference type="PANTHER" id="PTHR15710">
    <property type="entry name" value="E3 UBIQUITIN-PROTEIN LIGASE PRAJA"/>
    <property type="match status" value="1"/>
</dbReference>
<dbReference type="GO" id="GO:0008270">
    <property type="term" value="F:zinc ion binding"/>
    <property type="evidence" value="ECO:0007669"/>
    <property type="project" value="UniProtKB-KW"/>
</dbReference>
<accession>A0A9Q0FPY0</accession>
<evidence type="ECO:0000256" key="7">
    <source>
        <dbReference type="SAM" id="MobiDB-lite"/>
    </source>
</evidence>
<feature type="compositionally biased region" description="Low complexity" evidence="7">
    <location>
        <begin position="20"/>
        <end position="36"/>
    </location>
</feature>